<comment type="subunit">
    <text evidence="5">The basic unit is a heterodimer which dimerizes to form tetramers. The heterotetramers trimerize; 6 large subunits form a core ring with 6 small subunits projecting outwards.</text>
</comment>
<reference evidence="6 7" key="1">
    <citation type="submission" date="2020-02" db="EMBL/GenBank/DDBJ databases">
        <title>Draft genome sequence of two Spirosoma agri KCTC 52727 and Spirosoma terrae KCTC 52035.</title>
        <authorList>
            <person name="Rojas J."/>
            <person name="Ambika Manirajan B."/>
            <person name="Ratering S."/>
            <person name="Suarez C."/>
            <person name="Schnell S."/>
        </authorList>
    </citation>
    <scope>NUCLEOTIDE SEQUENCE [LARGE SCALE GENOMIC DNA]</scope>
    <source>
        <strain evidence="6 7">KCTC 52727</strain>
    </source>
</reference>
<dbReference type="Pfam" id="PF05985">
    <property type="entry name" value="EutC"/>
    <property type="match status" value="1"/>
</dbReference>
<dbReference type="GO" id="GO:0031419">
    <property type="term" value="F:cobalamin binding"/>
    <property type="evidence" value="ECO:0007669"/>
    <property type="project" value="UniProtKB-UniRule"/>
</dbReference>
<evidence type="ECO:0000256" key="3">
    <source>
        <dbReference type="ARBA" id="ARBA00023285"/>
    </source>
</evidence>
<evidence type="ECO:0000256" key="5">
    <source>
        <dbReference type="HAMAP-Rule" id="MF_00601"/>
    </source>
</evidence>
<dbReference type="GO" id="GO:0046336">
    <property type="term" value="P:ethanolamine catabolic process"/>
    <property type="evidence" value="ECO:0007669"/>
    <property type="project" value="UniProtKB-UniRule"/>
</dbReference>
<keyword evidence="1 5" id="KW-0846">Cobalamin</keyword>
<dbReference type="GO" id="GO:0031471">
    <property type="term" value="C:ethanolamine degradation polyhedral organelle"/>
    <property type="evidence" value="ECO:0007669"/>
    <property type="project" value="UniProtKB-UniRule"/>
</dbReference>
<comment type="catalytic activity">
    <reaction evidence="5">
        <text>ethanolamine = acetaldehyde + NH4(+)</text>
        <dbReference type="Rhea" id="RHEA:15313"/>
        <dbReference type="ChEBI" id="CHEBI:15343"/>
        <dbReference type="ChEBI" id="CHEBI:28938"/>
        <dbReference type="ChEBI" id="CHEBI:57603"/>
        <dbReference type="EC" id="4.3.1.7"/>
    </reaction>
</comment>
<comment type="function">
    <text evidence="5">Catalyzes the deamination of various vicinal amino-alcohols to oxo compounds. Allows this organism to utilize ethanolamine as the sole source of nitrogen and carbon in the presence of external vitamin B12.</text>
</comment>
<dbReference type="EMBL" id="JAAGNZ010000001">
    <property type="protein sequence ID" value="NEU67189.1"/>
    <property type="molecule type" value="Genomic_DNA"/>
</dbReference>
<accession>A0A6M0IFY5</accession>
<keyword evidence="7" id="KW-1185">Reference proteome</keyword>
<evidence type="ECO:0000313" key="7">
    <source>
        <dbReference type="Proteomes" id="UP000477386"/>
    </source>
</evidence>
<evidence type="ECO:0000256" key="1">
    <source>
        <dbReference type="ARBA" id="ARBA00022628"/>
    </source>
</evidence>
<comment type="cofactor">
    <cofactor evidence="5">
        <name>adenosylcob(III)alamin</name>
        <dbReference type="ChEBI" id="CHEBI:18408"/>
    </cofactor>
    <text evidence="5">Binds between the large and small subunits.</text>
</comment>
<keyword evidence="4 5" id="KW-1283">Bacterial microcompartment</keyword>
<comment type="similarity">
    <text evidence="5">Belongs to the EutC family.</text>
</comment>
<dbReference type="GO" id="GO:0006520">
    <property type="term" value="P:amino acid metabolic process"/>
    <property type="evidence" value="ECO:0007669"/>
    <property type="project" value="InterPro"/>
</dbReference>
<evidence type="ECO:0000256" key="4">
    <source>
        <dbReference type="ARBA" id="ARBA00024446"/>
    </source>
</evidence>
<keyword evidence="2 5" id="KW-0456">Lyase</keyword>
<dbReference type="PANTHER" id="PTHR39330:SF1">
    <property type="entry name" value="ETHANOLAMINE AMMONIA-LYASE SMALL SUBUNIT"/>
    <property type="match status" value="1"/>
</dbReference>
<dbReference type="HAMAP" id="MF_00601">
    <property type="entry name" value="EutC"/>
    <property type="match status" value="1"/>
</dbReference>
<dbReference type="InterPro" id="IPR042251">
    <property type="entry name" value="EutC_C"/>
</dbReference>
<dbReference type="RefSeq" id="WP_164036849.1">
    <property type="nucleotide sequence ID" value="NZ_JAAGNZ010000001.1"/>
</dbReference>
<comment type="caution">
    <text evidence="6">The sequence shown here is derived from an EMBL/GenBank/DDBJ whole genome shotgun (WGS) entry which is preliminary data.</text>
</comment>
<sequence length="259" mass="28135">MNEPKRIVIETDDWQALKAYTAARIALGRTGVSIPLRESLQFKLAHAHAKDAVYSQLDVSGLQAALRSTDLPIYVVRSQALNRDVYLQRPDFGRLLAEESAQRLHESNAPAADISIIIADGLSATAVNTYAASVVNKLVETARKAGYSLAPITLVEQGRVAISDAIGHILRARLVLILIGERPGLSSPDSMGAYLTFAPEPGLTDERRNCLSNIRDQGLPPDVAVSKLMWLIDSAFRLQLTGVFLKDNDGSEPDRLPIG</sequence>
<gene>
    <name evidence="5" type="primary">eutC</name>
    <name evidence="6" type="ORF">GK091_09885</name>
</gene>
<dbReference type="NCBIfam" id="NF003971">
    <property type="entry name" value="PRK05465.1"/>
    <property type="match status" value="1"/>
</dbReference>
<organism evidence="6 7">
    <name type="scientific">Spirosoma agri</name>
    <dbReference type="NCBI Taxonomy" id="1987381"/>
    <lineage>
        <taxon>Bacteria</taxon>
        <taxon>Pseudomonadati</taxon>
        <taxon>Bacteroidota</taxon>
        <taxon>Cytophagia</taxon>
        <taxon>Cytophagales</taxon>
        <taxon>Cytophagaceae</taxon>
        <taxon>Spirosoma</taxon>
    </lineage>
</organism>
<name>A0A6M0IFY5_9BACT</name>
<comment type="pathway">
    <text evidence="5">Amine and polyamine degradation; ethanolamine degradation.</text>
</comment>
<dbReference type="InterPro" id="IPR009246">
    <property type="entry name" value="EutC"/>
</dbReference>
<feature type="binding site" evidence="5">
    <location>
        <position position="210"/>
    </location>
    <ligand>
        <name>adenosylcob(III)alamin</name>
        <dbReference type="ChEBI" id="CHEBI:18408"/>
    </ligand>
</feature>
<dbReference type="AlphaFoldDB" id="A0A6M0IFY5"/>
<evidence type="ECO:0000313" key="6">
    <source>
        <dbReference type="EMBL" id="NEU67189.1"/>
    </source>
</evidence>
<feature type="binding site" evidence="5">
    <location>
        <position position="160"/>
    </location>
    <ligand>
        <name>adenosylcob(III)alamin</name>
        <dbReference type="ChEBI" id="CHEBI:18408"/>
    </ligand>
</feature>
<dbReference type="InterPro" id="IPR042255">
    <property type="entry name" value="EutC_N"/>
</dbReference>
<feature type="binding site" evidence="5">
    <location>
        <position position="181"/>
    </location>
    <ligand>
        <name>adenosylcob(III)alamin</name>
        <dbReference type="ChEBI" id="CHEBI:18408"/>
    </ligand>
</feature>
<dbReference type="EC" id="4.3.1.7" evidence="5"/>
<dbReference type="GO" id="GO:0008851">
    <property type="term" value="F:ethanolamine ammonia-lyase activity"/>
    <property type="evidence" value="ECO:0007669"/>
    <property type="project" value="UniProtKB-UniRule"/>
</dbReference>
<dbReference type="GO" id="GO:0009350">
    <property type="term" value="C:ethanolamine ammonia-lyase complex"/>
    <property type="evidence" value="ECO:0007669"/>
    <property type="project" value="UniProtKB-UniRule"/>
</dbReference>
<evidence type="ECO:0000256" key="2">
    <source>
        <dbReference type="ARBA" id="ARBA00023239"/>
    </source>
</evidence>
<comment type="subcellular location">
    <subcellularLocation>
        <location evidence="5">Bacterial microcompartment</location>
    </subcellularLocation>
</comment>
<dbReference type="Gene3D" id="3.40.50.11240">
    <property type="entry name" value="Ethanolamine ammonia-lyase light chain (EutC)"/>
    <property type="match status" value="1"/>
</dbReference>
<keyword evidence="3 5" id="KW-0170">Cobalt</keyword>
<dbReference type="Gene3D" id="1.10.30.40">
    <property type="entry name" value="Ethanolamine ammonia-lyase light chain (EutC), N-terminal domain"/>
    <property type="match status" value="1"/>
</dbReference>
<dbReference type="PIRSF" id="PIRSF018982">
    <property type="entry name" value="EutC"/>
    <property type="match status" value="1"/>
</dbReference>
<proteinExistence type="inferred from homology"/>
<dbReference type="Proteomes" id="UP000477386">
    <property type="component" value="Unassembled WGS sequence"/>
</dbReference>
<dbReference type="PANTHER" id="PTHR39330">
    <property type="entry name" value="ETHANOLAMINE AMMONIA-LYASE LIGHT CHAIN"/>
    <property type="match status" value="1"/>
</dbReference>
<dbReference type="UniPathway" id="UPA00560"/>
<protein>
    <recommendedName>
        <fullName evidence="5">Ethanolamine ammonia-lyase small subunit</fullName>
        <shortName evidence="5">EAL small subunit</shortName>
        <ecNumber evidence="5">4.3.1.7</ecNumber>
    </recommendedName>
</protein>